<dbReference type="STRING" id="5601.A0A0D2D3T5"/>
<evidence type="ECO:0000313" key="6">
    <source>
        <dbReference type="Proteomes" id="UP000054266"/>
    </source>
</evidence>
<dbReference type="PANTHER" id="PTHR10509">
    <property type="entry name" value="O-METHYLTRANSFERASE-RELATED"/>
    <property type="match status" value="1"/>
</dbReference>
<dbReference type="EMBL" id="KN846956">
    <property type="protein sequence ID" value="KIW72221.1"/>
    <property type="molecule type" value="Genomic_DNA"/>
</dbReference>
<dbReference type="GO" id="GO:0008757">
    <property type="term" value="F:S-adenosylmethionine-dependent methyltransferase activity"/>
    <property type="evidence" value="ECO:0007669"/>
    <property type="project" value="TreeGrafter"/>
</dbReference>
<evidence type="ECO:0000256" key="3">
    <source>
        <dbReference type="ARBA" id="ARBA00022691"/>
    </source>
</evidence>
<dbReference type="Gene3D" id="3.40.50.150">
    <property type="entry name" value="Vaccinia Virus protein VP39"/>
    <property type="match status" value="1"/>
</dbReference>
<evidence type="ECO:0008006" key="7">
    <source>
        <dbReference type="Google" id="ProtNLM"/>
    </source>
</evidence>
<keyword evidence="2" id="KW-0808">Transferase</keyword>
<dbReference type="GO" id="GO:0008171">
    <property type="term" value="F:O-methyltransferase activity"/>
    <property type="evidence" value="ECO:0007669"/>
    <property type="project" value="InterPro"/>
</dbReference>
<dbReference type="PANTHER" id="PTHR10509:SF14">
    <property type="entry name" value="CAFFEOYL-COA O-METHYLTRANSFERASE 3-RELATED"/>
    <property type="match status" value="1"/>
</dbReference>
<dbReference type="InterPro" id="IPR050362">
    <property type="entry name" value="Cation-dep_OMT"/>
</dbReference>
<reference evidence="5 6" key="1">
    <citation type="submission" date="2015-01" db="EMBL/GenBank/DDBJ databases">
        <title>The Genome Sequence of Capronia semiimmersa CBS27337.</title>
        <authorList>
            <consortium name="The Broad Institute Genomics Platform"/>
            <person name="Cuomo C."/>
            <person name="de Hoog S."/>
            <person name="Gorbushina A."/>
            <person name="Stielow B."/>
            <person name="Teixiera M."/>
            <person name="Abouelleil A."/>
            <person name="Chapman S.B."/>
            <person name="Priest M."/>
            <person name="Young S.K."/>
            <person name="Wortman J."/>
            <person name="Nusbaum C."/>
            <person name="Birren B."/>
        </authorList>
    </citation>
    <scope>NUCLEOTIDE SEQUENCE [LARGE SCALE GENOMIC DNA]</scope>
    <source>
        <strain evidence="5 6">CBS 27337</strain>
    </source>
</reference>
<dbReference type="GO" id="GO:0032259">
    <property type="term" value="P:methylation"/>
    <property type="evidence" value="ECO:0007669"/>
    <property type="project" value="UniProtKB-KW"/>
</dbReference>
<evidence type="ECO:0000256" key="1">
    <source>
        <dbReference type="ARBA" id="ARBA00022603"/>
    </source>
</evidence>
<dbReference type="Proteomes" id="UP000054266">
    <property type="component" value="Unassembled WGS sequence"/>
</dbReference>
<sequence>MPQPSLYQRVQKIDDQAHAALLPSNNALATALSHALSNSDVKGLPPITVSPLQGQYLAIQAQLISARRVLEIGTLGGYSTIWFASTGASVTSLEINPHHRDVAVENVRQAGYDDSVDIILGDALETLPKLAAAAKKDGRQKFDLVLIDADWALQYEYITWAVQLVRPGGCIYLDNAVRAALERDANVSETETLFAKVGRLAGVQATVVSVLSSQKGHQGEMFDGFLLAIVKG</sequence>
<accession>A0A0D2D3T5</accession>
<dbReference type="AlphaFoldDB" id="A0A0D2D3T5"/>
<evidence type="ECO:0000256" key="4">
    <source>
        <dbReference type="ARBA" id="ARBA00023453"/>
    </source>
</evidence>
<dbReference type="PROSITE" id="PS51682">
    <property type="entry name" value="SAM_OMT_I"/>
    <property type="match status" value="1"/>
</dbReference>
<dbReference type="HOGENOM" id="CLU_067676_8_1_1"/>
<dbReference type="CDD" id="cd02440">
    <property type="entry name" value="AdoMet_MTases"/>
    <property type="match status" value="1"/>
</dbReference>
<proteinExistence type="inferred from homology"/>
<protein>
    <recommendedName>
        <fullName evidence="7">O-methyltransferase</fullName>
    </recommendedName>
</protein>
<dbReference type="InterPro" id="IPR029063">
    <property type="entry name" value="SAM-dependent_MTases_sf"/>
</dbReference>
<dbReference type="SUPFAM" id="SSF53335">
    <property type="entry name" value="S-adenosyl-L-methionine-dependent methyltransferases"/>
    <property type="match status" value="1"/>
</dbReference>
<keyword evidence="3" id="KW-0949">S-adenosyl-L-methionine</keyword>
<keyword evidence="1" id="KW-0489">Methyltransferase</keyword>
<organism evidence="5 6">
    <name type="scientific">Phialophora macrospora</name>
    <dbReference type="NCBI Taxonomy" id="1851006"/>
    <lineage>
        <taxon>Eukaryota</taxon>
        <taxon>Fungi</taxon>
        <taxon>Dikarya</taxon>
        <taxon>Ascomycota</taxon>
        <taxon>Pezizomycotina</taxon>
        <taxon>Eurotiomycetes</taxon>
        <taxon>Chaetothyriomycetidae</taxon>
        <taxon>Chaetothyriales</taxon>
        <taxon>Herpotrichiellaceae</taxon>
        <taxon>Phialophora</taxon>
    </lineage>
</organism>
<dbReference type="Pfam" id="PF01596">
    <property type="entry name" value="Methyltransf_3"/>
    <property type="match status" value="1"/>
</dbReference>
<gene>
    <name evidence="5" type="ORF">PV04_00431</name>
</gene>
<comment type="similarity">
    <text evidence="4">Belongs to the class I-like SAM-binding methyltransferase superfamily. Cation-dependent O-methyltransferase family.</text>
</comment>
<keyword evidence="6" id="KW-1185">Reference proteome</keyword>
<evidence type="ECO:0000256" key="2">
    <source>
        <dbReference type="ARBA" id="ARBA00022679"/>
    </source>
</evidence>
<evidence type="ECO:0000313" key="5">
    <source>
        <dbReference type="EMBL" id="KIW72221.1"/>
    </source>
</evidence>
<dbReference type="InterPro" id="IPR002935">
    <property type="entry name" value="SAM_O-MeTrfase"/>
</dbReference>
<name>A0A0D2D3T5_9EURO</name>